<sequence length="129" mass="13541">MVDRTANEALDHPSGGGVGDSSLTGDHVEPTVFADCGEEVEARRRDASKEVEDDGTQFVEQRVVVSDGSCGGPVEVDLVDVVAGQAVLNLAVEAYHLGGPRTGAGQHREGVVVELAQFAVDPDERPFRG</sequence>
<feature type="non-terminal residue" evidence="2">
    <location>
        <position position="129"/>
    </location>
</feature>
<dbReference type="AlphaFoldDB" id="A0A381UGG0"/>
<evidence type="ECO:0000256" key="1">
    <source>
        <dbReference type="SAM" id="MobiDB-lite"/>
    </source>
</evidence>
<dbReference type="EMBL" id="UINC01006385">
    <property type="protein sequence ID" value="SVA27210.1"/>
    <property type="molecule type" value="Genomic_DNA"/>
</dbReference>
<evidence type="ECO:0000313" key="2">
    <source>
        <dbReference type="EMBL" id="SVA27210.1"/>
    </source>
</evidence>
<organism evidence="2">
    <name type="scientific">marine metagenome</name>
    <dbReference type="NCBI Taxonomy" id="408172"/>
    <lineage>
        <taxon>unclassified sequences</taxon>
        <taxon>metagenomes</taxon>
        <taxon>ecological metagenomes</taxon>
    </lineage>
</organism>
<feature type="compositionally biased region" description="Basic and acidic residues" evidence="1">
    <location>
        <begin position="1"/>
        <end position="11"/>
    </location>
</feature>
<accession>A0A381UGG0</accession>
<protein>
    <submittedName>
        <fullName evidence="2">Uncharacterized protein</fullName>
    </submittedName>
</protein>
<proteinExistence type="predicted"/>
<feature type="region of interest" description="Disordered" evidence="1">
    <location>
        <begin position="1"/>
        <end position="29"/>
    </location>
</feature>
<name>A0A381UGG0_9ZZZZ</name>
<gene>
    <name evidence="2" type="ORF">METZ01_LOCUS80064</name>
</gene>
<reference evidence="2" key="1">
    <citation type="submission" date="2018-05" db="EMBL/GenBank/DDBJ databases">
        <authorList>
            <person name="Lanie J.A."/>
            <person name="Ng W.-L."/>
            <person name="Kazmierczak K.M."/>
            <person name="Andrzejewski T.M."/>
            <person name="Davidsen T.M."/>
            <person name="Wayne K.J."/>
            <person name="Tettelin H."/>
            <person name="Glass J.I."/>
            <person name="Rusch D."/>
            <person name="Podicherti R."/>
            <person name="Tsui H.-C.T."/>
            <person name="Winkler M.E."/>
        </authorList>
    </citation>
    <scope>NUCLEOTIDE SEQUENCE</scope>
</reference>